<proteinExistence type="predicted"/>
<protein>
    <submittedName>
        <fullName evidence="2">Splicing factor 3B subunit 5</fullName>
    </submittedName>
</protein>
<dbReference type="EMBL" id="JAPFFF010000015">
    <property type="protein sequence ID" value="KAK8866607.1"/>
    <property type="molecule type" value="Genomic_DNA"/>
</dbReference>
<dbReference type="InterPro" id="IPR009846">
    <property type="entry name" value="SF3b5/RDS3-10"/>
</dbReference>
<evidence type="ECO:0000313" key="2">
    <source>
        <dbReference type="EMBL" id="KAK8866607.1"/>
    </source>
</evidence>
<dbReference type="PANTHER" id="PTHR20978">
    <property type="entry name" value="SPLICING FACTOR 3B SUBUNIT 5"/>
    <property type="match status" value="1"/>
</dbReference>
<comment type="caution">
    <text evidence="2">The sequence shown here is derived from an EMBL/GenBank/DDBJ whole genome shotgun (WGS) entry which is preliminary data.</text>
</comment>
<gene>
    <name evidence="2" type="ORF">M9Y10_009573</name>
</gene>
<sequence>MKRSGAAAFSWEKQEQIQLQHEGTGTPDTSKHEWRTFQCQDSLSTIIMLPGLLSYQSIALDCPEEIMRLQLLDKMIQPCGPAPEAPIEQMTRAVKEKIEKGELPNHEK</sequence>
<dbReference type="Pfam" id="PF07189">
    <property type="entry name" value="SF3b10"/>
    <property type="match status" value="1"/>
</dbReference>
<accession>A0ABR2IPX3</accession>
<keyword evidence="3" id="KW-1185">Reference proteome</keyword>
<evidence type="ECO:0000256" key="1">
    <source>
        <dbReference type="SAM" id="MobiDB-lite"/>
    </source>
</evidence>
<feature type="region of interest" description="Disordered" evidence="1">
    <location>
        <begin position="1"/>
        <end position="32"/>
    </location>
</feature>
<reference evidence="2 3" key="1">
    <citation type="submission" date="2024-04" db="EMBL/GenBank/DDBJ databases">
        <title>Tritrichomonas musculus Genome.</title>
        <authorList>
            <person name="Alves-Ferreira E."/>
            <person name="Grigg M."/>
            <person name="Lorenzi H."/>
            <person name="Galac M."/>
        </authorList>
    </citation>
    <scope>NUCLEOTIDE SEQUENCE [LARGE SCALE GENOMIC DNA]</scope>
    <source>
        <strain evidence="2 3">EAF2021</strain>
    </source>
</reference>
<evidence type="ECO:0000313" key="3">
    <source>
        <dbReference type="Proteomes" id="UP001470230"/>
    </source>
</evidence>
<dbReference type="Proteomes" id="UP001470230">
    <property type="component" value="Unassembled WGS sequence"/>
</dbReference>
<dbReference type="PANTHER" id="PTHR20978:SF0">
    <property type="entry name" value="SPLICING FACTOR 3B SUBUNIT 5"/>
    <property type="match status" value="1"/>
</dbReference>
<feature type="compositionally biased region" description="Polar residues" evidence="1">
    <location>
        <begin position="16"/>
        <end position="28"/>
    </location>
</feature>
<organism evidence="2 3">
    <name type="scientific">Tritrichomonas musculus</name>
    <dbReference type="NCBI Taxonomy" id="1915356"/>
    <lineage>
        <taxon>Eukaryota</taxon>
        <taxon>Metamonada</taxon>
        <taxon>Parabasalia</taxon>
        <taxon>Tritrichomonadida</taxon>
        <taxon>Tritrichomonadidae</taxon>
        <taxon>Tritrichomonas</taxon>
    </lineage>
</organism>
<name>A0ABR2IPX3_9EUKA</name>